<keyword evidence="12" id="KW-0418">Kinase</keyword>
<feature type="region of interest" description="Disordered" evidence="18">
    <location>
        <begin position="925"/>
        <end position="956"/>
    </location>
</feature>
<evidence type="ECO:0000256" key="17">
    <source>
        <dbReference type="SAM" id="Coils"/>
    </source>
</evidence>
<evidence type="ECO:0000256" key="12">
    <source>
        <dbReference type="ARBA" id="ARBA00022777"/>
    </source>
</evidence>
<dbReference type="InterPro" id="IPR017441">
    <property type="entry name" value="Protein_kinase_ATP_BS"/>
</dbReference>
<dbReference type="PANTHER" id="PTHR44535">
    <property type="entry name" value="PROTEIN CBG16200"/>
    <property type="match status" value="1"/>
</dbReference>
<evidence type="ECO:0000256" key="6">
    <source>
        <dbReference type="ARBA" id="ARBA00022527"/>
    </source>
</evidence>
<dbReference type="SUPFAM" id="SSF56112">
    <property type="entry name" value="Protein kinase-like (PK-like)"/>
    <property type="match status" value="1"/>
</dbReference>
<dbReference type="SMART" id="SM00220">
    <property type="entry name" value="S_TKc"/>
    <property type="match status" value="1"/>
</dbReference>
<dbReference type="InterPro" id="IPR000408">
    <property type="entry name" value="Reg_chr_condens"/>
</dbReference>
<keyword evidence="11 16" id="KW-0547">Nucleotide-binding</keyword>
<dbReference type="SUPFAM" id="SSF50985">
    <property type="entry name" value="RCC1/BLIP-II"/>
    <property type="match status" value="2"/>
</dbReference>
<comment type="caution">
    <text evidence="20">The sequence shown here is derived from an EMBL/GenBank/DDBJ whole genome shotgun (WGS) entry which is preliminary data.</text>
</comment>
<dbReference type="FunFam" id="1.10.510.10:FF:000262">
    <property type="entry name" value="Serine/threonine-protein kinase Nek8"/>
    <property type="match status" value="1"/>
</dbReference>
<dbReference type="Pfam" id="PF25390">
    <property type="entry name" value="WD40_RLD"/>
    <property type="match status" value="1"/>
</dbReference>
<evidence type="ECO:0000256" key="15">
    <source>
        <dbReference type="PROSITE-ProRule" id="PRU00235"/>
    </source>
</evidence>
<keyword evidence="9" id="KW-0479">Metal-binding</keyword>
<feature type="repeat" description="RCC1" evidence="15">
    <location>
        <begin position="758"/>
        <end position="809"/>
    </location>
</feature>
<dbReference type="PROSITE" id="PS00108">
    <property type="entry name" value="PROTEIN_KINASE_ST"/>
    <property type="match status" value="1"/>
</dbReference>
<keyword evidence="14" id="KW-0460">Magnesium</keyword>
<sequence>MSKPVTQQFQMSDIGSRLLLVSSRARNKPAIYGSLKPHIKTVEYNFDSHSMDDIYGIIAKFLVGQRVASMAIVLHSSEKELFLCAAGEARLSLRTIISDDHVRQFMVRIVTDFIDLENWSSRLDFLATYMAEQINGGLLAKELETLLGCQVGMSKNLEGSDIQMIKRAPGGGFATVGDMYFDLPTLQNKLSQVGRVTKDGERKLENYEKLRIVGKGAFGHAVLYRRKTDGLLVIIKEINMLDLAASDRQMALNEVKVLATMDHPSIIAYHDSFEKDGVLMIEMEFADGGNLADFLIKRKSPIEERDILDVFEQMVSAIRYMHAKNVLHRDLKTANIFLTKEGIVKIGDFGISKLLTSTKGGAHTVLGTPYYISPEMCEGKVYDEKSDIWALGCILYEMACLQKTFEGSNLPALVNKIMRGQFAPIRGNYSYLFKQLVRDLLQRDPEFRPSASEVLFSKLPELQAQFEESRYYDDPEDLEEVMADNSNNKTRQSRPPRSVLYYLKGYESSISLTPISLPPRCRVLQVAVSNTHIVALTSDLVVFTWGEGRKGQLGHGEIESWRSRPFPVESLKAKSITRVGAGDGFSVFSSDSGILMTCGDGSFGALGHGDWQSSGMPKLVETLLTIDVAAVACGPEHVVVVGGKGDVYAWGRGKNGRLGLGHEEDCCTPQEVKINTEEVFIVNAKCGGNATMLLADNGSIYACGGNRYNRLGVDETRGLIMTKHIDQLLVPTKVKSIKMAIVEIAMSATHSVCLTDSGKVITFGRNSEAQLGRGHSRNSFQPDYVKALIDKEVTMVSCGATFTVVGTNENVLYFWGTRFISPITRPNTRDAFSQSFGARIATPYEGSLSDAEVREMIHKEMRRRGKDRDSLSASHADDRDDKTLETLSSSDLLTYQGEITMKDDYEDEHDNNAVTQVPDWLKNEIDEAEDVRRPPSTRKKVPPRTPSGRKRPSVAMEHQNASLDEYKRKLDVEYRRKQEEMRMEAQNAVQLREKAWNEKVVALRDELERQKLRQNENLAKKEKNAASGSTTCLIQ</sequence>
<dbReference type="Gene3D" id="2.130.10.30">
    <property type="entry name" value="Regulator of chromosome condensation 1/beta-lactamase-inhibitor protein II"/>
    <property type="match status" value="1"/>
</dbReference>
<dbReference type="EC" id="2.7.11.1" evidence="4"/>
<dbReference type="AlphaFoldDB" id="A0A553P255"/>
<dbReference type="GO" id="GO:0046872">
    <property type="term" value="F:metal ion binding"/>
    <property type="evidence" value="ECO:0007669"/>
    <property type="project" value="UniProtKB-KW"/>
</dbReference>
<feature type="repeat" description="RCC1" evidence="15">
    <location>
        <begin position="593"/>
        <end position="644"/>
    </location>
</feature>
<dbReference type="EMBL" id="VCGU01000008">
    <property type="protein sequence ID" value="TRY71766.1"/>
    <property type="molecule type" value="Genomic_DNA"/>
</dbReference>
<comment type="cofactor">
    <cofactor evidence="1">
        <name>Mg(2+)</name>
        <dbReference type="ChEBI" id="CHEBI:18420"/>
    </cofactor>
</comment>
<keyword evidence="6" id="KW-0723">Serine/threonine-protein kinase</keyword>
<comment type="subcellular location">
    <subcellularLocation>
        <location evidence="2">Cytoplasm</location>
    </subcellularLocation>
</comment>
<evidence type="ECO:0000259" key="19">
    <source>
        <dbReference type="PROSITE" id="PS50011"/>
    </source>
</evidence>
<keyword evidence="17" id="KW-0175">Coiled coil</keyword>
<dbReference type="PRINTS" id="PR00633">
    <property type="entry name" value="RCCNDNSATION"/>
</dbReference>
<dbReference type="PROSITE" id="PS50011">
    <property type="entry name" value="PROTEIN_KINASE_DOM"/>
    <property type="match status" value="1"/>
</dbReference>
<evidence type="ECO:0000256" key="4">
    <source>
        <dbReference type="ARBA" id="ARBA00012513"/>
    </source>
</evidence>
<dbReference type="InterPro" id="IPR011009">
    <property type="entry name" value="Kinase-like_dom_sf"/>
</dbReference>
<evidence type="ECO:0000256" key="13">
    <source>
        <dbReference type="ARBA" id="ARBA00022840"/>
    </source>
</evidence>
<feature type="region of interest" description="Disordered" evidence="18">
    <location>
        <begin position="860"/>
        <end position="884"/>
    </location>
</feature>
<feature type="binding site" evidence="16">
    <location>
        <position position="236"/>
    </location>
    <ligand>
        <name>ATP</name>
        <dbReference type="ChEBI" id="CHEBI:30616"/>
    </ligand>
</feature>
<feature type="domain" description="Protein kinase" evidence="19">
    <location>
        <begin position="207"/>
        <end position="462"/>
    </location>
</feature>
<dbReference type="InterPro" id="IPR058923">
    <property type="entry name" value="RCC1-like_dom"/>
</dbReference>
<dbReference type="Pfam" id="PF00069">
    <property type="entry name" value="Pkinase"/>
    <property type="match status" value="1"/>
</dbReference>
<dbReference type="GO" id="GO:0005524">
    <property type="term" value="F:ATP binding"/>
    <property type="evidence" value="ECO:0007669"/>
    <property type="project" value="UniProtKB-UniRule"/>
</dbReference>
<dbReference type="PROSITE" id="PS50012">
    <property type="entry name" value="RCC1_3"/>
    <property type="match status" value="5"/>
</dbReference>
<organism evidence="20 21">
    <name type="scientific">Tigriopus californicus</name>
    <name type="common">Marine copepod</name>
    <dbReference type="NCBI Taxonomy" id="6832"/>
    <lineage>
        <taxon>Eukaryota</taxon>
        <taxon>Metazoa</taxon>
        <taxon>Ecdysozoa</taxon>
        <taxon>Arthropoda</taxon>
        <taxon>Crustacea</taxon>
        <taxon>Multicrustacea</taxon>
        <taxon>Hexanauplia</taxon>
        <taxon>Copepoda</taxon>
        <taxon>Harpacticoida</taxon>
        <taxon>Harpacticidae</taxon>
        <taxon>Tigriopus</taxon>
    </lineage>
</organism>
<evidence type="ECO:0000256" key="7">
    <source>
        <dbReference type="ARBA" id="ARBA00022553"/>
    </source>
</evidence>
<keyword evidence="13 16" id="KW-0067">ATP-binding</keyword>
<evidence type="ECO:0000256" key="3">
    <source>
        <dbReference type="ARBA" id="ARBA00010886"/>
    </source>
</evidence>
<dbReference type="GO" id="GO:0005737">
    <property type="term" value="C:cytoplasm"/>
    <property type="evidence" value="ECO:0007669"/>
    <property type="project" value="UniProtKB-SubCell"/>
</dbReference>
<feature type="compositionally biased region" description="Basic and acidic residues" evidence="18">
    <location>
        <begin position="866"/>
        <end position="884"/>
    </location>
</feature>
<evidence type="ECO:0000313" key="21">
    <source>
        <dbReference type="Proteomes" id="UP000318571"/>
    </source>
</evidence>
<dbReference type="InterPro" id="IPR051997">
    <property type="entry name" value="STK_NEK"/>
</dbReference>
<name>A0A553P255_TIGCA</name>
<dbReference type="Proteomes" id="UP000318571">
    <property type="component" value="Chromosome 7"/>
</dbReference>
<evidence type="ECO:0000256" key="1">
    <source>
        <dbReference type="ARBA" id="ARBA00001946"/>
    </source>
</evidence>
<dbReference type="InterPro" id="IPR009091">
    <property type="entry name" value="RCC1/BLIP-II"/>
</dbReference>
<evidence type="ECO:0000256" key="9">
    <source>
        <dbReference type="ARBA" id="ARBA00022723"/>
    </source>
</evidence>
<feature type="repeat" description="RCC1" evidence="15">
    <location>
        <begin position="698"/>
        <end position="757"/>
    </location>
</feature>
<dbReference type="GO" id="GO:0004674">
    <property type="term" value="F:protein serine/threonine kinase activity"/>
    <property type="evidence" value="ECO:0007669"/>
    <property type="project" value="UniProtKB-KW"/>
</dbReference>
<evidence type="ECO:0000256" key="8">
    <source>
        <dbReference type="ARBA" id="ARBA00022679"/>
    </source>
</evidence>
<evidence type="ECO:0000256" key="5">
    <source>
        <dbReference type="ARBA" id="ARBA00022490"/>
    </source>
</evidence>
<reference evidence="20 21" key="1">
    <citation type="journal article" date="2018" name="Nat. Ecol. Evol.">
        <title>Genomic signatures of mitonuclear coevolution across populations of Tigriopus californicus.</title>
        <authorList>
            <person name="Barreto F.S."/>
            <person name="Watson E.T."/>
            <person name="Lima T.G."/>
            <person name="Willett C.S."/>
            <person name="Edmands S."/>
            <person name="Li W."/>
            <person name="Burton R.S."/>
        </authorList>
    </citation>
    <scope>NUCLEOTIDE SEQUENCE [LARGE SCALE GENOMIC DNA]</scope>
    <source>
        <strain evidence="20 21">San Diego</strain>
    </source>
</reference>
<feature type="coiled-coil region" evidence="17">
    <location>
        <begin position="974"/>
        <end position="1024"/>
    </location>
</feature>
<dbReference type="InterPro" id="IPR008271">
    <property type="entry name" value="Ser/Thr_kinase_AS"/>
</dbReference>
<dbReference type="Gene3D" id="1.10.510.10">
    <property type="entry name" value="Transferase(Phosphotransferase) domain 1"/>
    <property type="match status" value="1"/>
</dbReference>
<proteinExistence type="inferred from homology"/>
<evidence type="ECO:0000256" key="2">
    <source>
        <dbReference type="ARBA" id="ARBA00004496"/>
    </source>
</evidence>
<evidence type="ECO:0000313" key="20">
    <source>
        <dbReference type="EMBL" id="TRY71766.1"/>
    </source>
</evidence>
<evidence type="ECO:0000256" key="18">
    <source>
        <dbReference type="SAM" id="MobiDB-lite"/>
    </source>
</evidence>
<keyword evidence="7" id="KW-0597">Phosphoprotein</keyword>
<evidence type="ECO:0000256" key="11">
    <source>
        <dbReference type="ARBA" id="ARBA00022741"/>
    </source>
</evidence>
<dbReference type="PROSITE" id="PS00107">
    <property type="entry name" value="PROTEIN_KINASE_ATP"/>
    <property type="match status" value="1"/>
</dbReference>
<dbReference type="PANTHER" id="PTHR44535:SF5">
    <property type="entry name" value="PROTEIN KINASE DOMAIN-CONTAINING PROTEIN"/>
    <property type="match status" value="1"/>
</dbReference>
<evidence type="ECO:0000256" key="14">
    <source>
        <dbReference type="ARBA" id="ARBA00022842"/>
    </source>
</evidence>
<dbReference type="InterPro" id="IPR000719">
    <property type="entry name" value="Prot_kinase_dom"/>
</dbReference>
<keyword evidence="8" id="KW-0808">Transferase</keyword>
<accession>A0A553P255</accession>
<dbReference type="CDD" id="cd08215">
    <property type="entry name" value="STKc_Nek"/>
    <property type="match status" value="1"/>
</dbReference>
<keyword evidence="5" id="KW-0963">Cytoplasm</keyword>
<dbReference type="Gene3D" id="3.30.200.20">
    <property type="entry name" value="Phosphorylase Kinase, domain 1"/>
    <property type="match status" value="1"/>
</dbReference>
<comment type="similarity">
    <text evidence="3">Belongs to the protein kinase superfamily. NEK Ser/Thr protein kinase family. NIMA subfamily.</text>
</comment>
<evidence type="ECO:0000256" key="16">
    <source>
        <dbReference type="PROSITE-ProRule" id="PRU10141"/>
    </source>
</evidence>
<keyword evidence="10" id="KW-0677">Repeat</keyword>
<gene>
    <name evidence="20" type="ORF">TCAL_04774</name>
</gene>
<keyword evidence="21" id="KW-1185">Reference proteome</keyword>
<dbReference type="OMA" id="CNDQCTI"/>
<feature type="repeat" description="RCC1" evidence="15">
    <location>
        <begin position="645"/>
        <end position="697"/>
    </location>
</feature>
<protein>
    <recommendedName>
        <fullName evidence="4">non-specific serine/threonine protein kinase</fullName>
        <ecNumber evidence="4">2.7.11.1</ecNumber>
    </recommendedName>
</protein>
<dbReference type="FunFam" id="3.30.200.20:FF:000097">
    <property type="entry name" value="Probable serine/threonine-protein kinase nek1"/>
    <property type="match status" value="1"/>
</dbReference>
<feature type="compositionally biased region" description="Basic residues" evidence="18">
    <location>
        <begin position="935"/>
        <end position="952"/>
    </location>
</feature>
<dbReference type="STRING" id="6832.A0A553P255"/>
<evidence type="ECO:0000256" key="10">
    <source>
        <dbReference type="ARBA" id="ARBA00022737"/>
    </source>
</evidence>
<feature type="repeat" description="RCC1" evidence="15">
    <location>
        <begin position="540"/>
        <end position="592"/>
    </location>
</feature>